<dbReference type="GO" id="GO:0004402">
    <property type="term" value="F:histone acetyltransferase activity"/>
    <property type="evidence" value="ECO:0007669"/>
    <property type="project" value="InterPro"/>
</dbReference>
<keyword evidence="5" id="KW-0677">Repeat</keyword>
<protein>
    <recommendedName>
        <fullName evidence="2">histone acetyltransferase</fullName>
        <ecNumber evidence="2">2.3.1.48</ecNumber>
    </recommendedName>
</protein>
<evidence type="ECO:0000256" key="2">
    <source>
        <dbReference type="ARBA" id="ARBA00013184"/>
    </source>
</evidence>
<keyword evidence="7" id="KW-0862">Zinc</keyword>
<evidence type="ECO:0000256" key="6">
    <source>
        <dbReference type="ARBA" id="ARBA00022771"/>
    </source>
</evidence>
<keyword evidence="9" id="KW-0804">Transcription</keyword>
<dbReference type="PROSITE" id="PS51727">
    <property type="entry name" value="CBP_P300_HAT"/>
    <property type="match status" value="1"/>
</dbReference>
<dbReference type="PANTHER" id="PTHR13808">
    <property type="entry name" value="CBP/P300-RELATED"/>
    <property type="match status" value="1"/>
</dbReference>
<evidence type="ECO:0000313" key="14">
    <source>
        <dbReference type="EMBL" id="KAG2377163.1"/>
    </source>
</evidence>
<dbReference type="EMBL" id="JABFOF010000010">
    <property type="protein sequence ID" value="KAG2377163.1"/>
    <property type="molecule type" value="Genomic_DNA"/>
</dbReference>
<dbReference type="PROSITE" id="PS51375">
    <property type="entry name" value="PPR"/>
    <property type="match status" value="1"/>
</dbReference>
<dbReference type="Pfam" id="PF08214">
    <property type="entry name" value="HAT_KAT11"/>
    <property type="match status" value="1"/>
</dbReference>
<dbReference type="EC" id="2.3.1.48" evidence="2"/>
<evidence type="ECO:0000256" key="4">
    <source>
        <dbReference type="ARBA" id="ARBA00022723"/>
    </source>
</evidence>
<dbReference type="GO" id="GO:0005634">
    <property type="term" value="C:nucleus"/>
    <property type="evidence" value="ECO:0007669"/>
    <property type="project" value="UniProtKB-SubCell"/>
</dbReference>
<keyword evidence="10" id="KW-0539">Nucleus</keyword>
<dbReference type="SMART" id="SM01250">
    <property type="entry name" value="KAT11"/>
    <property type="match status" value="1"/>
</dbReference>
<keyword evidence="4" id="KW-0479">Metal-binding</keyword>
<dbReference type="PANTHER" id="PTHR13808:SF53">
    <property type="entry name" value="HISTONE ACETYLTRANSFERASE HAC2"/>
    <property type="match status" value="1"/>
</dbReference>
<dbReference type="InterPro" id="IPR013083">
    <property type="entry name" value="Znf_RING/FYVE/PHD"/>
</dbReference>
<evidence type="ECO:0000256" key="11">
    <source>
        <dbReference type="PROSITE-ProRule" id="PRU00708"/>
    </source>
</evidence>
<dbReference type="Gene3D" id="3.30.40.10">
    <property type="entry name" value="Zinc/RING finger domain, C3HC4 (zinc finger)"/>
    <property type="match status" value="1"/>
</dbReference>
<dbReference type="GO" id="GO:0031490">
    <property type="term" value="F:chromatin DNA binding"/>
    <property type="evidence" value="ECO:0007669"/>
    <property type="project" value="TreeGrafter"/>
</dbReference>
<evidence type="ECO:0000256" key="5">
    <source>
        <dbReference type="ARBA" id="ARBA00022737"/>
    </source>
</evidence>
<dbReference type="SUPFAM" id="SSF57903">
    <property type="entry name" value="FYVE/PHD zinc finger"/>
    <property type="match status" value="1"/>
</dbReference>
<dbReference type="CDD" id="cd15614">
    <property type="entry name" value="PHD_HAC_like"/>
    <property type="match status" value="1"/>
</dbReference>
<evidence type="ECO:0000256" key="1">
    <source>
        <dbReference type="ARBA" id="ARBA00004123"/>
    </source>
</evidence>
<evidence type="ECO:0000256" key="10">
    <source>
        <dbReference type="ARBA" id="ARBA00023242"/>
    </source>
</evidence>
<feature type="repeat" description="PPR" evidence="11">
    <location>
        <begin position="1076"/>
        <end position="1110"/>
    </location>
</feature>
<dbReference type="Gene3D" id="1.25.40.10">
    <property type="entry name" value="Tetratricopeptide repeat domain"/>
    <property type="match status" value="1"/>
</dbReference>
<dbReference type="AlphaFoldDB" id="A0A8T0JQI6"/>
<keyword evidence="3" id="KW-0808">Transferase</keyword>
<dbReference type="InterPro" id="IPR011011">
    <property type="entry name" value="Znf_FYVE_PHD"/>
</dbReference>
<evidence type="ECO:0000256" key="9">
    <source>
        <dbReference type="ARBA" id="ARBA00023163"/>
    </source>
</evidence>
<accession>A0A8T0JQI6</accession>
<feature type="compositionally biased region" description="Polar residues" evidence="12">
    <location>
        <begin position="321"/>
        <end position="336"/>
    </location>
</feature>
<dbReference type="Proteomes" id="UP000743370">
    <property type="component" value="Unassembled WGS sequence"/>
</dbReference>
<keyword evidence="6" id="KW-0863">Zinc-finger</keyword>
<evidence type="ECO:0000256" key="8">
    <source>
        <dbReference type="ARBA" id="ARBA00023015"/>
    </source>
</evidence>
<name>A0A8T0JQI6_PHAAN</name>
<dbReference type="InterPro" id="IPR013178">
    <property type="entry name" value="Histone_AcTrfase_Rtt109/CBP"/>
</dbReference>
<sequence>MMYVKGSNVGNSSKCKPECSSSLVSNLPPREDLDLRHQYNIGNQVWCKHPEISHYRNKIRNDIIQHYLISFVTCLASQEEYINRKTLVRRLKTKVKMFGANKRHQVDNTISCTSNMLSSSESLHSWSNGSLPGHAFQKGLHPCINVTHYGAAYNRHDLSKGGLSSIPKCTDLDVRSEFSAASVVGGSHLGTSSKSFEASNHFLDCPSEVTQPPTKRRRVDSETECKVEQITNPVPESNTWIKHDSSNGTFGLPPGTEPILYEEEMQDRSTFNQSESNARKKVIPPKSQEEGMNSTHPTTNTVSSTTESLTRSPIEEHIRSLSKQDNNKGTTDGESGNDTHKCQLCSLATLHFAPKPIYCFCCGTSIRHNACYYYRKEEEDTHNCFCPTCYRNARGGNITFNGTTVSKTDLCKTKNDRRCEEAWVQCSKCKSWQHHICALYNNTRDLDNSAEYICLLCCLNENRNDVRVPFDAKDFPRTMLSDHIEGRLLKRLGQIERNKIPEGFVADNLSVRVVLSVDKHIEVKKQFLDIFEGDNYPAEFSYASKVILLFQKIDGVDVCLFAMYAQEFGSECGYPNQRSIYISYLDSVKYFRPEIHISATESLRTFVYHEILIGYLDFCKKRGFTTCYIWSCPPIKGEDYIFYCHPESQKTPKRDQLRHWYHSALRKAVEQDIIVGLSNIFDYFFVPTGKRESKVTAARLPYFDGDFWCGAAMDKASEIEQHTGGNREKILKLIPSRSLKSMGCVNLSKGTAKDILVMQKLGQTILPFKEDFMVVQLQYVCIHCHKVIECGKRWFCKECKIFQECERIRNAYVVCFSCEHCRCHTFDSHTSVKGQQHKLYQVLMEGILRDTTKEKDIIINKGLFDTRYNFLSFCQRNRFQFDTLRRAKYSSMMILHFLSNPTTTTVTDGIVCQVCCKRIDSQCYWKCENCPEFNVCSACYIARGAQCHEHTLSETSSAALSPSGSEESKQNTAVVKFRVYAAIKENYRYLNLEKKVDLNVMSPKDGAFWKAQQSLVRLLKQCSSMKQLKEMQGRVVQSGFHKTPLVVGKIIEFCAVSGHGDINYAVRVFERIDKPDAFMLNTMIRGFGMTGQPEKAIILFRRMLLGEFDVVAVDTFTFSFILKIIGGLRSVTLGKQLHCNILKLGLQTHTYRLVGDQGLSMGEVSKVINLPGAEVDGLIVEALLAFGQTLKRSQSKATISPFYSNVNLAIILSVVDVGKRFSSTVMRKEDGNFSSAVDRGRGWVQITLSVVDAEKIFSSVMDVER</sequence>
<gene>
    <name evidence="14" type="ORF">HKW66_Vig0251470</name>
</gene>
<feature type="compositionally biased region" description="Low complexity" evidence="12">
    <location>
        <begin position="294"/>
        <end position="310"/>
    </location>
</feature>
<feature type="region of interest" description="Disordered" evidence="12">
    <location>
        <begin position="266"/>
        <end position="336"/>
    </location>
</feature>
<dbReference type="InterPro" id="IPR002885">
    <property type="entry name" value="PPR_rpt"/>
</dbReference>
<dbReference type="InterPro" id="IPR011990">
    <property type="entry name" value="TPR-like_helical_dom_sf"/>
</dbReference>
<proteinExistence type="predicted"/>
<evidence type="ECO:0000256" key="12">
    <source>
        <dbReference type="SAM" id="MobiDB-lite"/>
    </source>
</evidence>
<dbReference type="GO" id="GO:0045944">
    <property type="term" value="P:positive regulation of transcription by RNA polymerase II"/>
    <property type="evidence" value="ECO:0007669"/>
    <property type="project" value="TreeGrafter"/>
</dbReference>
<dbReference type="GO" id="GO:0005667">
    <property type="term" value="C:transcription regulator complex"/>
    <property type="evidence" value="ECO:0007669"/>
    <property type="project" value="TreeGrafter"/>
</dbReference>
<dbReference type="GO" id="GO:0000123">
    <property type="term" value="C:histone acetyltransferase complex"/>
    <property type="evidence" value="ECO:0007669"/>
    <property type="project" value="TreeGrafter"/>
</dbReference>
<keyword evidence="8" id="KW-0805">Transcription regulation</keyword>
<organism evidence="14 15">
    <name type="scientific">Phaseolus angularis</name>
    <name type="common">Azuki bean</name>
    <name type="synonym">Vigna angularis</name>
    <dbReference type="NCBI Taxonomy" id="3914"/>
    <lineage>
        <taxon>Eukaryota</taxon>
        <taxon>Viridiplantae</taxon>
        <taxon>Streptophyta</taxon>
        <taxon>Embryophyta</taxon>
        <taxon>Tracheophyta</taxon>
        <taxon>Spermatophyta</taxon>
        <taxon>Magnoliopsida</taxon>
        <taxon>eudicotyledons</taxon>
        <taxon>Gunneridae</taxon>
        <taxon>Pentapetalae</taxon>
        <taxon>rosids</taxon>
        <taxon>fabids</taxon>
        <taxon>Fabales</taxon>
        <taxon>Fabaceae</taxon>
        <taxon>Papilionoideae</taxon>
        <taxon>50 kb inversion clade</taxon>
        <taxon>NPAAA clade</taxon>
        <taxon>indigoferoid/millettioid clade</taxon>
        <taxon>Phaseoleae</taxon>
        <taxon>Vigna</taxon>
    </lineage>
</organism>
<comment type="subcellular location">
    <subcellularLocation>
        <location evidence="1">Nucleus</location>
    </subcellularLocation>
</comment>
<dbReference type="GO" id="GO:0008270">
    <property type="term" value="F:zinc ion binding"/>
    <property type="evidence" value="ECO:0007669"/>
    <property type="project" value="UniProtKB-KW"/>
</dbReference>
<evidence type="ECO:0000256" key="7">
    <source>
        <dbReference type="ARBA" id="ARBA00022833"/>
    </source>
</evidence>
<dbReference type="SUPFAM" id="SSF57850">
    <property type="entry name" value="RING/U-box"/>
    <property type="match status" value="2"/>
</dbReference>
<feature type="domain" description="CBP/p300-type HAT" evidence="13">
    <location>
        <begin position="469"/>
        <end position="903"/>
    </location>
</feature>
<comment type="caution">
    <text evidence="14">The sequence shown here is derived from an EMBL/GenBank/DDBJ whole genome shotgun (WGS) entry which is preliminary data.</text>
</comment>
<reference evidence="14 15" key="1">
    <citation type="submission" date="2020-05" db="EMBL/GenBank/DDBJ databases">
        <title>Vigna angularis (adzuki bean) Var. LongXiaoDou No. 4 denovo assembly.</title>
        <authorList>
            <person name="Xiang H."/>
        </authorList>
    </citation>
    <scope>NUCLEOTIDE SEQUENCE [LARGE SCALE GENOMIC DNA]</scope>
    <source>
        <tissue evidence="14">Leaf</tissue>
    </source>
</reference>
<evidence type="ECO:0000256" key="3">
    <source>
        <dbReference type="ARBA" id="ARBA00022679"/>
    </source>
</evidence>
<evidence type="ECO:0000313" key="15">
    <source>
        <dbReference type="Proteomes" id="UP000743370"/>
    </source>
</evidence>
<evidence type="ECO:0000259" key="13">
    <source>
        <dbReference type="PROSITE" id="PS51727"/>
    </source>
</evidence>
<dbReference type="GO" id="GO:0003713">
    <property type="term" value="F:transcription coactivator activity"/>
    <property type="evidence" value="ECO:0007669"/>
    <property type="project" value="TreeGrafter"/>
</dbReference>
<dbReference type="InterPro" id="IPR031162">
    <property type="entry name" value="CBP_P300_HAT"/>
</dbReference>